<comment type="caution">
    <text evidence="2">The sequence shown here is derived from an EMBL/GenBank/DDBJ whole genome shotgun (WGS) entry which is preliminary data.</text>
</comment>
<dbReference type="InterPro" id="IPR026341">
    <property type="entry name" value="T9SS_type_B"/>
</dbReference>
<dbReference type="NCBIfam" id="TIGR04131">
    <property type="entry name" value="Bac_Flav_CTERM"/>
    <property type="match status" value="1"/>
</dbReference>
<dbReference type="EMBL" id="VCEJ01000002">
    <property type="protein sequence ID" value="TLV02475.1"/>
    <property type="molecule type" value="Genomic_DNA"/>
</dbReference>
<feature type="domain" description="Ig-like" evidence="1">
    <location>
        <begin position="57"/>
        <end position="125"/>
    </location>
</feature>
<dbReference type="InterPro" id="IPR044023">
    <property type="entry name" value="Ig_7"/>
</dbReference>
<keyword evidence="3" id="KW-1185">Reference proteome</keyword>
<evidence type="ECO:0000313" key="3">
    <source>
        <dbReference type="Proteomes" id="UP000306402"/>
    </source>
</evidence>
<accession>A0A5R9L2E3</accession>
<dbReference type="Pfam" id="PF19081">
    <property type="entry name" value="Ig_7"/>
    <property type="match status" value="1"/>
</dbReference>
<sequence length="532" mass="57550">MAIENQLSGTGLIKWISLLIATFQLFNSVYASDLKSTIVVVLTEPQSAHTDSIILQSPDVTCRGGSPVLNVTGINVTWYADSSRNAFLAKGNTFHTAPLDSTTTFYLTQNLGGVESVVTPIKIEVVDAILVKVTTTPASCGKNDGTLSVVGDGGSERYPLKYRLNDGPMQLSGFFDNLAGGDYKISAQPLSEGCIVSDKVKIEKQLSPSILSVDLTDPKCGDANGLIHIEAYGGNGILTYSLDGKNFSENNLFEQLKGGDFTVWVTDDSLCTVSQNVSLKKSQKLQLNQIDVVATSCGIPNGKVKLPMATGNGNLSYTITGRPEQHLNEFDSLQAGKYQLLVKDEGGCADSTDITINKSIGPVISQIDVQKPACGMSNGQIVIVATGTGGYSYSLDKTEFQNEAVFTQLAQGRFTVTLKDDQDCVVEQNVDLVSSCNQSFFLPSAFTPNKDGINDRWEIFFSDAKLEVQELTLYNRWGEVILQNKPGVISSGYSLWDGIYKGSIMQGPFAYKIRILMRGGSSYVYFGKVFVL</sequence>
<protein>
    <submittedName>
        <fullName evidence="2">T9SS type B sorting domain-containing protein</fullName>
    </submittedName>
</protein>
<evidence type="ECO:0000313" key="2">
    <source>
        <dbReference type="EMBL" id="TLV02475.1"/>
    </source>
</evidence>
<dbReference type="AlphaFoldDB" id="A0A5R9L2E3"/>
<dbReference type="Pfam" id="PF13585">
    <property type="entry name" value="CHU_C"/>
    <property type="match status" value="1"/>
</dbReference>
<name>A0A5R9L2E3_9BACT</name>
<dbReference type="OrthoDB" id="7794186at2"/>
<gene>
    <name evidence="2" type="ORF">FEN17_02270</name>
</gene>
<proteinExistence type="predicted"/>
<dbReference type="Proteomes" id="UP000306402">
    <property type="component" value="Unassembled WGS sequence"/>
</dbReference>
<evidence type="ECO:0000259" key="1">
    <source>
        <dbReference type="Pfam" id="PF19081"/>
    </source>
</evidence>
<organism evidence="2 3">
    <name type="scientific">Dyadobacter luticola</name>
    <dbReference type="NCBI Taxonomy" id="1979387"/>
    <lineage>
        <taxon>Bacteria</taxon>
        <taxon>Pseudomonadati</taxon>
        <taxon>Bacteroidota</taxon>
        <taxon>Cytophagia</taxon>
        <taxon>Cytophagales</taxon>
        <taxon>Spirosomataceae</taxon>
        <taxon>Dyadobacter</taxon>
    </lineage>
</organism>
<dbReference type="RefSeq" id="WP_138363685.1">
    <property type="nucleotide sequence ID" value="NZ_VCEJ01000002.1"/>
</dbReference>
<reference evidence="2 3" key="1">
    <citation type="submission" date="2019-05" db="EMBL/GenBank/DDBJ databases">
        <authorList>
            <person name="Qu J.-H."/>
        </authorList>
    </citation>
    <scope>NUCLEOTIDE SEQUENCE [LARGE SCALE GENOMIC DNA]</scope>
    <source>
        <strain evidence="2 3">T17</strain>
    </source>
</reference>